<dbReference type="AlphaFoldDB" id="A0AAV0FI96"/>
<dbReference type="EMBL" id="CAMAPF010000987">
    <property type="protein sequence ID" value="CAH9135370.1"/>
    <property type="molecule type" value="Genomic_DNA"/>
</dbReference>
<evidence type="ECO:0000313" key="3">
    <source>
        <dbReference type="Proteomes" id="UP001152523"/>
    </source>
</evidence>
<reference evidence="2" key="1">
    <citation type="submission" date="2022-07" db="EMBL/GenBank/DDBJ databases">
        <authorList>
            <person name="Macas J."/>
            <person name="Novak P."/>
            <person name="Neumann P."/>
        </authorList>
    </citation>
    <scope>NUCLEOTIDE SEQUENCE</scope>
</reference>
<gene>
    <name evidence="2" type="ORF">CEPIT_LOCUS34454</name>
</gene>
<dbReference type="Proteomes" id="UP001152523">
    <property type="component" value="Unassembled WGS sequence"/>
</dbReference>
<name>A0AAV0FI96_9ASTE</name>
<evidence type="ECO:0000256" key="1">
    <source>
        <dbReference type="SAM" id="MobiDB-lite"/>
    </source>
</evidence>
<proteinExistence type="predicted"/>
<feature type="region of interest" description="Disordered" evidence="1">
    <location>
        <begin position="91"/>
        <end position="189"/>
    </location>
</feature>
<feature type="compositionally biased region" description="Basic residues" evidence="1">
    <location>
        <begin position="159"/>
        <end position="172"/>
    </location>
</feature>
<feature type="compositionally biased region" description="Basic and acidic residues" evidence="1">
    <location>
        <begin position="115"/>
        <end position="141"/>
    </location>
</feature>
<evidence type="ECO:0000313" key="2">
    <source>
        <dbReference type="EMBL" id="CAH9135370.1"/>
    </source>
</evidence>
<comment type="caution">
    <text evidence="2">The sequence shown here is derived from an EMBL/GenBank/DDBJ whole genome shotgun (WGS) entry which is preliminary data.</text>
</comment>
<sequence>MLKLSHKFLIEQQAHAHSFEQLTQDIAKNFTTLQKNTQETFWKQSSDIQRLAQEIEESKKILKKVQEEVHIDIKTDLQDVNNILNALSMASRREKTTQMTKLENSSRRLSRQMMPKREKTPQQDPPRKDRWQQRRQLKLEGKINYYKKRLKSERERQKKPWPKMKPRRKKKTSSLSRFIEQSENDYKLL</sequence>
<organism evidence="2 3">
    <name type="scientific">Cuscuta epithymum</name>
    <dbReference type="NCBI Taxonomy" id="186058"/>
    <lineage>
        <taxon>Eukaryota</taxon>
        <taxon>Viridiplantae</taxon>
        <taxon>Streptophyta</taxon>
        <taxon>Embryophyta</taxon>
        <taxon>Tracheophyta</taxon>
        <taxon>Spermatophyta</taxon>
        <taxon>Magnoliopsida</taxon>
        <taxon>eudicotyledons</taxon>
        <taxon>Gunneridae</taxon>
        <taxon>Pentapetalae</taxon>
        <taxon>asterids</taxon>
        <taxon>lamiids</taxon>
        <taxon>Solanales</taxon>
        <taxon>Convolvulaceae</taxon>
        <taxon>Cuscuteae</taxon>
        <taxon>Cuscuta</taxon>
        <taxon>Cuscuta subgen. Cuscuta</taxon>
    </lineage>
</organism>
<protein>
    <submittedName>
        <fullName evidence="2">Uncharacterized protein</fullName>
    </submittedName>
</protein>
<accession>A0AAV0FI96</accession>
<keyword evidence="3" id="KW-1185">Reference proteome</keyword>